<keyword evidence="1" id="KW-0812">Transmembrane</keyword>
<reference evidence="3" key="1">
    <citation type="journal article" date="2019" name="Int. J. Syst. Evol. Microbiol.">
        <title>The Global Catalogue of Microorganisms (GCM) 10K type strain sequencing project: providing services to taxonomists for standard genome sequencing and annotation.</title>
        <authorList>
            <consortium name="The Broad Institute Genomics Platform"/>
            <consortium name="The Broad Institute Genome Sequencing Center for Infectious Disease"/>
            <person name="Wu L."/>
            <person name="Ma J."/>
        </authorList>
    </citation>
    <scope>NUCLEOTIDE SEQUENCE [LARGE SCALE GENOMIC DNA]</scope>
    <source>
        <strain evidence="3">JCM 18081</strain>
    </source>
</reference>
<keyword evidence="3" id="KW-1185">Reference proteome</keyword>
<name>A0ABP9BBA0_9ACTN</name>
<keyword evidence="1" id="KW-0472">Membrane</keyword>
<evidence type="ECO:0000313" key="2">
    <source>
        <dbReference type="EMBL" id="GAA4793159.1"/>
    </source>
</evidence>
<accession>A0ABP9BBA0</accession>
<dbReference type="Gene3D" id="1.20.1740.10">
    <property type="entry name" value="Amino acid/polyamine transporter I"/>
    <property type="match status" value="1"/>
</dbReference>
<evidence type="ECO:0000313" key="3">
    <source>
        <dbReference type="Proteomes" id="UP001501265"/>
    </source>
</evidence>
<organism evidence="2 3">
    <name type="scientific">Streptomyces ziwulingensis</name>
    <dbReference type="NCBI Taxonomy" id="1045501"/>
    <lineage>
        <taxon>Bacteria</taxon>
        <taxon>Bacillati</taxon>
        <taxon>Actinomycetota</taxon>
        <taxon>Actinomycetes</taxon>
        <taxon>Kitasatosporales</taxon>
        <taxon>Streptomycetaceae</taxon>
        <taxon>Streptomyces</taxon>
    </lineage>
</organism>
<gene>
    <name evidence="2" type="ORF">GCM10023220_18880</name>
</gene>
<comment type="caution">
    <text evidence="2">The sequence shown here is derived from an EMBL/GenBank/DDBJ whole genome shotgun (WGS) entry which is preliminary data.</text>
</comment>
<dbReference type="Proteomes" id="UP001501265">
    <property type="component" value="Unassembled WGS sequence"/>
</dbReference>
<feature type="transmembrane region" description="Helical" evidence="1">
    <location>
        <begin position="37"/>
        <end position="57"/>
    </location>
</feature>
<evidence type="ECO:0000256" key="1">
    <source>
        <dbReference type="SAM" id="Phobius"/>
    </source>
</evidence>
<feature type="transmembrane region" description="Helical" evidence="1">
    <location>
        <begin position="63"/>
        <end position="85"/>
    </location>
</feature>
<keyword evidence="1" id="KW-1133">Transmembrane helix</keyword>
<sequence>MPLGTWRGGNSARRTPVRAAFLPGGARGSARAHTVMVLMRIAALVLFCAVGVQGLRAGSHADFMPLGTAGAGAAGATLFFSYIGLGSCSTSGTANAAADSPRRK</sequence>
<protein>
    <submittedName>
        <fullName evidence="2">Uncharacterized protein</fullName>
    </submittedName>
</protein>
<dbReference type="EMBL" id="BAABIG010000019">
    <property type="protein sequence ID" value="GAA4793159.1"/>
    <property type="molecule type" value="Genomic_DNA"/>
</dbReference>
<proteinExistence type="predicted"/>